<reference evidence="3 4" key="1">
    <citation type="submission" date="2016-04" db="EMBL/GenBank/DDBJ databases">
        <authorList>
            <person name="Chen L."/>
            <person name="Zhuang W."/>
            <person name="Wang G."/>
        </authorList>
    </citation>
    <scope>NUCLEOTIDE SEQUENCE [LARGE SCALE GENOMIC DNA]</scope>
    <source>
        <strain evidence="4">GR20</strain>
    </source>
</reference>
<dbReference type="PROSITE" id="PS50088">
    <property type="entry name" value="ANK_REPEAT"/>
    <property type="match status" value="1"/>
</dbReference>
<dbReference type="InterPro" id="IPR000182">
    <property type="entry name" value="GNAT_dom"/>
</dbReference>
<dbReference type="RefSeq" id="WP_014219474.1">
    <property type="nucleotide sequence ID" value="NZ_LWBO01000007.1"/>
</dbReference>
<dbReference type="Pfam" id="PF00583">
    <property type="entry name" value="Acetyltransf_1"/>
    <property type="match status" value="1"/>
</dbReference>
<evidence type="ECO:0000259" key="2">
    <source>
        <dbReference type="PROSITE" id="PS51186"/>
    </source>
</evidence>
<keyword evidence="1" id="KW-0040">ANK repeat</keyword>
<evidence type="ECO:0000313" key="3">
    <source>
        <dbReference type="EMBL" id="OQP50151.1"/>
    </source>
</evidence>
<evidence type="ECO:0000313" key="4">
    <source>
        <dbReference type="Proteomes" id="UP000192277"/>
    </source>
</evidence>
<dbReference type="InterPro" id="IPR036770">
    <property type="entry name" value="Ankyrin_rpt-contain_sf"/>
</dbReference>
<feature type="repeat" description="ANK" evidence="1">
    <location>
        <begin position="369"/>
        <end position="401"/>
    </location>
</feature>
<protein>
    <recommendedName>
        <fullName evidence="2">N-acetyltransferase domain-containing protein</fullName>
    </recommendedName>
</protein>
<dbReference type="PROSITE" id="PS51186">
    <property type="entry name" value="GNAT"/>
    <property type="match status" value="1"/>
</dbReference>
<name>A0ABX3P074_9BACT</name>
<gene>
    <name evidence="3" type="ORF">A4D02_27355</name>
</gene>
<accession>A0ABX3P074</accession>
<dbReference type="Gene3D" id="3.40.630.30">
    <property type="match status" value="1"/>
</dbReference>
<keyword evidence="4" id="KW-1185">Reference proteome</keyword>
<dbReference type="InterPro" id="IPR002110">
    <property type="entry name" value="Ankyrin_rpt"/>
</dbReference>
<sequence length="429" mass="46572">MDNAYLADSLQQATPSQLQQAAAYNHIELFALNARAQNGEVITNNGLTWTFNPGQKNGNVGFPELNSEDAGAQLDEMMHWYRAHAAVGVGCWSLSPSQPADLGVRLLARGFQPGWQPCWMALDLDTIITGYPKPGNLQVQADNNTNTSQVKDLPYAGDNGAVSDALMKRYPDRAQRFIARMDGEIVGHSCVLLTTGPYGVAGLYNVGVIPKARNKGVGKAVVTAACLFAKQQGYKYAILNGTGRRMYNQVGFEWVGDGLTWWLMADNYITHPPSPELISLAEAVGRGDINSINTLSRQVTAEQLNTPLANRMTLMQLATHCKQAAAAEHLATLGIPLGVLDAWDLGWKERAAALLAAEPDQVNARYGEHNATLLHIAAERNDVALAQLALTAHPDLSIKDSTWNAPALGWAYHMERLEIVALIKGYQSS</sequence>
<feature type="domain" description="N-acetyltransferase" evidence="2">
    <location>
        <begin position="137"/>
        <end position="269"/>
    </location>
</feature>
<dbReference type="PANTHER" id="PTHR43328">
    <property type="entry name" value="ACETYLTRANSFERASE-RELATED"/>
    <property type="match status" value="1"/>
</dbReference>
<dbReference type="SUPFAM" id="SSF55729">
    <property type="entry name" value="Acyl-CoA N-acyltransferases (Nat)"/>
    <property type="match status" value="1"/>
</dbReference>
<dbReference type="EMBL" id="LWBO01000007">
    <property type="protein sequence ID" value="OQP50151.1"/>
    <property type="molecule type" value="Genomic_DNA"/>
</dbReference>
<dbReference type="Proteomes" id="UP000192277">
    <property type="component" value="Unassembled WGS sequence"/>
</dbReference>
<dbReference type="PANTHER" id="PTHR43328:SF1">
    <property type="entry name" value="N-ACETYLTRANSFERASE DOMAIN-CONTAINING PROTEIN"/>
    <property type="match status" value="1"/>
</dbReference>
<dbReference type="Gene3D" id="1.25.40.20">
    <property type="entry name" value="Ankyrin repeat-containing domain"/>
    <property type="match status" value="1"/>
</dbReference>
<dbReference type="CDD" id="cd04301">
    <property type="entry name" value="NAT_SF"/>
    <property type="match status" value="1"/>
</dbReference>
<dbReference type="SUPFAM" id="SSF48403">
    <property type="entry name" value="Ankyrin repeat"/>
    <property type="match status" value="1"/>
</dbReference>
<organism evidence="3 4">
    <name type="scientific">Niastella koreensis</name>
    <dbReference type="NCBI Taxonomy" id="354356"/>
    <lineage>
        <taxon>Bacteria</taxon>
        <taxon>Pseudomonadati</taxon>
        <taxon>Bacteroidota</taxon>
        <taxon>Chitinophagia</taxon>
        <taxon>Chitinophagales</taxon>
        <taxon>Chitinophagaceae</taxon>
        <taxon>Niastella</taxon>
    </lineage>
</organism>
<proteinExistence type="predicted"/>
<comment type="caution">
    <text evidence="3">The sequence shown here is derived from an EMBL/GenBank/DDBJ whole genome shotgun (WGS) entry which is preliminary data.</text>
</comment>
<evidence type="ECO:0000256" key="1">
    <source>
        <dbReference type="PROSITE-ProRule" id="PRU00023"/>
    </source>
</evidence>
<dbReference type="InterPro" id="IPR016181">
    <property type="entry name" value="Acyl_CoA_acyltransferase"/>
</dbReference>